<protein>
    <submittedName>
        <fullName evidence="3">Beta-lactamase family protein</fullName>
    </submittedName>
</protein>
<dbReference type="PANTHER" id="PTHR46825:SF9">
    <property type="entry name" value="BETA-LACTAMASE-RELATED DOMAIN-CONTAINING PROTEIN"/>
    <property type="match status" value="1"/>
</dbReference>
<evidence type="ECO:0000313" key="3">
    <source>
        <dbReference type="EMBL" id="MFK2919455.1"/>
    </source>
</evidence>
<sequence length="541" mass="58554">MKTLIIAIALTLSIGTATAEGSPAATIDTALASFAGPADAPGCAVGVQSGNSAPEFRAFGTADLEHAVPIGADTVFEAGSVSKQFTAAATLVLVSEGKLSLDEDIRKYLPELPDYGHPITIAELLGHTSGLRDWGDIEAIAGWPRADRIYEMADVLHITARQRALNFSPGTAWSYTNTGFNLLVLIVQRVSGVGFVDFTREHLFKPLGMTHTQWRDDFRRIVPNRAVAYERLSDGVYEQLMPFENTYGHGALLTTVSDLLRWNQALTEEKLGASVTKALQTRTLLSDGRPTVYARGLFLGSYHGLSEIFHDGSTAGYRAWLGRYPGQHLSIALLCNSGDAIPANYAHAIVDRYLPDAKPEPNRFNSTPPASLAGIYASERDGSPLKLSFHDGKLRAGNGLIVMAGPRDALAFERKDGRVAMTGAVVAGGRIRIDREGDATFFTRQQAYSPTPGELAHMTGRFHNAEVPVTYQITAAKNGLQVIAEDRPGQTRLFVPAYANAFIAGDTVLRPVFNAQGDVTGIRVSDDRVWDLPFDRLPTTR</sequence>
<dbReference type="InterPro" id="IPR001466">
    <property type="entry name" value="Beta-lactam-related"/>
</dbReference>
<gene>
    <name evidence="3" type="ORF">ISS97_19490</name>
</gene>
<dbReference type="InterPro" id="IPR050491">
    <property type="entry name" value="AmpC-like"/>
</dbReference>
<feature type="domain" description="Beta-lactamase-related" evidence="2">
    <location>
        <begin position="38"/>
        <end position="340"/>
    </location>
</feature>
<accession>A0ABW8K994</accession>
<feature type="chain" id="PRO_5045616990" evidence="1">
    <location>
        <begin position="20"/>
        <end position="541"/>
    </location>
</feature>
<evidence type="ECO:0000256" key="1">
    <source>
        <dbReference type="SAM" id="SignalP"/>
    </source>
</evidence>
<keyword evidence="4" id="KW-1185">Reference proteome</keyword>
<dbReference type="Proteomes" id="UP001620408">
    <property type="component" value="Unassembled WGS sequence"/>
</dbReference>
<evidence type="ECO:0000259" key="2">
    <source>
        <dbReference type="Pfam" id="PF00144"/>
    </source>
</evidence>
<reference evidence="3 4" key="1">
    <citation type="submission" date="2020-10" db="EMBL/GenBank/DDBJ databases">
        <title>Phylogeny of dyella-like bacteria.</title>
        <authorList>
            <person name="Fu J."/>
        </authorList>
    </citation>
    <scope>NUCLEOTIDE SEQUENCE [LARGE SCALE GENOMIC DNA]</scope>
    <source>
        <strain evidence="3 4">BB4</strain>
    </source>
</reference>
<dbReference type="Pfam" id="PF00144">
    <property type="entry name" value="Beta-lactamase"/>
    <property type="match status" value="1"/>
</dbReference>
<dbReference type="Gene3D" id="3.40.710.10">
    <property type="entry name" value="DD-peptidase/beta-lactamase superfamily"/>
    <property type="match status" value="1"/>
</dbReference>
<feature type="signal peptide" evidence="1">
    <location>
        <begin position="1"/>
        <end position="19"/>
    </location>
</feature>
<proteinExistence type="predicted"/>
<dbReference type="EMBL" id="JADIKD010000012">
    <property type="protein sequence ID" value="MFK2919455.1"/>
    <property type="molecule type" value="Genomic_DNA"/>
</dbReference>
<name>A0ABW8K994_9GAMM</name>
<comment type="caution">
    <text evidence="3">The sequence shown here is derived from an EMBL/GenBank/DDBJ whole genome shotgun (WGS) entry which is preliminary data.</text>
</comment>
<dbReference type="SUPFAM" id="SSF56601">
    <property type="entry name" value="beta-lactamase/transpeptidase-like"/>
    <property type="match status" value="1"/>
</dbReference>
<keyword evidence="1" id="KW-0732">Signal</keyword>
<dbReference type="InterPro" id="IPR012338">
    <property type="entry name" value="Beta-lactam/transpept-like"/>
</dbReference>
<dbReference type="RefSeq" id="WP_379984505.1">
    <property type="nucleotide sequence ID" value="NZ_JADIKD010000012.1"/>
</dbReference>
<organism evidence="3 4">
    <name type="scientific">Dyella koreensis</name>
    <dbReference type="NCBI Taxonomy" id="311235"/>
    <lineage>
        <taxon>Bacteria</taxon>
        <taxon>Pseudomonadati</taxon>
        <taxon>Pseudomonadota</taxon>
        <taxon>Gammaproteobacteria</taxon>
        <taxon>Lysobacterales</taxon>
        <taxon>Rhodanobacteraceae</taxon>
        <taxon>Dyella</taxon>
    </lineage>
</organism>
<dbReference type="PANTHER" id="PTHR46825">
    <property type="entry name" value="D-ALANYL-D-ALANINE-CARBOXYPEPTIDASE/ENDOPEPTIDASE AMPH"/>
    <property type="match status" value="1"/>
</dbReference>
<evidence type="ECO:0000313" key="4">
    <source>
        <dbReference type="Proteomes" id="UP001620408"/>
    </source>
</evidence>